<dbReference type="EMBL" id="CP118101">
    <property type="protein sequence ID" value="WDH83406.1"/>
    <property type="molecule type" value="Genomic_DNA"/>
</dbReference>
<sequence>MINKHKTAAMDVHQKNARKLRKSMIQFIVLILLALLLIKTLFNIDKYEEPDRAAWTGTDGFIAISYFGVGRAGTAKLVDKDQLKDQLEALYDQGYVTISQQDILDYYHEGKPLPEKALFLSFEDGRNDSSLFAQPLLERFNYKATFLSYANKIGNSERKFVQPKEMLKMTKTGYWELGSNGYRLSYINVFDEEGRFIGEKDESELPDKSDIEYYNHYLMDFIRDKNMIPAEDRTQMEARIKTDYDLMKNIYTDSLGYVPGVYMIMHANALGNGMNRLVTNANEQQIRELFNLHFNREGNALNTQADQVYNLSRVQPAPYWSTNHLLMKIVQDSGQALVFVQGDEREAEKWRLITGAAEFKEGEIILTSPAGGMGRLALFDSTGSNDISMRFEAAGNVVGRQGVYLRNDEEKGSYLRVDLVNNSLRVVQKTAGHEEETIYEEKLDPVIWSHEDLAYDKASVYTKEQTTAGDRDADEEYPINIADQRLIQISLQKDKLSVTVDDAEWIKQLPVDPSIDEGKLMLYAAYHKQNKKDTIYDGIFKEIEVYVSEPDAEEPSKLYSNIPTGWERVSYSVRNAFNSAIDWAVETF</sequence>
<gene>
    <name evidence="1" type="ORF">PUW23_03945</name>
</gene>
<evidence type="ECO:0000313" key="1">
    <source>
        <dbReference type="EMBL" id="WDH83406.1"/>
    </source>
</evidence>
<dbReference type="PANTHER" id="PTHR34216:SF3">
    <property type="entry name" value="POLY-BETA-1,6-N-ACETYL-D-GLUCOSAMINE N-DEACETYLASE"/>
    <property type="match status" value="1"/>
</dbReference>
<dbReference type="Proteomes" id="UP001220962">
    <property type="component" value="Chromosome"/>
</dbReference>
<dbReference type="SUPFAM" id="SSF88713">
    <property type="entry name" value="Glycoside hydrolase/deacetylase"/>
    <property type="match status" value="1"/>
</dbReference>
<accession>A0AAX3N0P4</accession>
<dbReference type="PANTHER" id="PTHR34216">
    <property type="match status" value="1"/>
</dbReference>
<protein>
    <submittedName>
        <fullName evidence="1">Polysaccharide deacetylase family protein</fullName>
    </submittedName>
</protein>
<reference evidence="1" key="1">
    <citation type="submission" date="2023-02" db="EMBL/GenBank/DDBJ databases">
        <title>Pathogen: clinical or host-associated sample.</title>
        <authorList>
            <person name="Hergert J."/>
            <person name="Casey R."/>
            <person name="Wagner J."/>
            <person name="Young E.L."/>
            <person name="Oakeson K.F."/>
        </authorList>
    </citation>
    <scope>NUCLEOTIDE SEQUENCE</scope>
    <source>
        <strain evidence="1">2022CK-00830</strain>
    </source>
</reference>
<evidence type="ECO:0000313" key="2">
    <source>
        <dbReference type="Proteomes" id="UP001220962"/>
    </source>
</evidence>
<proteinExistence type="predicted"/>
<dbReference type="Gene3D" id="3.20.20.370">
    <property type="entry name" value="Glycoside hydrolase/deacetylase"/>
    <property type="match status" value="1"/>
</dbReference>
<dbReference type="InterPro" id="IPR051398">
    <property type="entry name" value="Polysacch_Deacetylase"/>
</dbReference>
<dbReference type="GO" id="GO:0005975">
    <property type="term" value="P:carbohydrate metabolic process"/>
    <property type="evidence" value="ECO:0007669"/>
    <property type="project" value="InterPro"/>
</dbReference>
<dbReference type="InterPro" id="IPR011330">
    <property type="entry name" value="Glyco_hydro/deAcase_b/a-brl"/>
</dbReference>
<name>A0AAX3N0P4_9BACL</name>
<dbReference type="AlphaFoldDB" id="A0AAX3N0P4"/>
<dbReference type="RefSeq" id="WP_047912850.1">
    <property type="nucleotide sequence ID" value="NZ_CP118101.1"/>
</dbReference>
<organism evidence="1 2">
    <name type="scientific">Paenibacillus urinalis</name>
    <dbReference type="NCBI Taxonomy" id="521520"/>
    <lineage>
        <taxon>Bacteria</taxon>
        <taxon>Bacillati</taxon>
        <taxon>Bacillota</taxon>
        <taxon>Bacilli</taxon>
        <taxon>Bacillales</taxon>
        <taxon>Paenibacillaceae</taxon>
        <taxon>Paenibacillus</taxon>
    </lineage>
</organism>